<reference evidence="1 2" key="1">
    <citation type="journal article" date="2015" name="Nature">
        <title>rRNA introns, odd ribosomes, and small enigmatic genomes across a large radiation of phyla.</title>
        <authorList>
            <person name="Brown C.T."/>
            <person name="Hug L.A."/>
            <person name="Thomas B.C."/>
            <person name="Sharon I."/>
            <person name="Castelle C.J."/>
            <person name="Singh A."/>
            <person name="Wilkins M.J."/>
            <person name="Williams K.H."/>
            <person name="Banfield J.F."/>
        </authorList>
    </citation>
    <scope>NUCLEOTIDE SEQUENCE [LARGE SCALE GENOMIC DNA]</scope>
</reference>
<name>A0A0G0NFN3_9BACT</name>
<dbReference type="GO" id="GO:0006260">
    <property type="term" value="P:DNA replication"/>
    <property type="evidence" value="ECO:0007669"/>
    <property type="project" value="InterPro"/>
</dbReference>
<dbReference type="GO" id="GO:0003677">
    <property type="term" value="F:DNA binding"/>
    <property type="evidence" value="ECO:0007669"/>
    <property type="project" value="InterPro"/>
</dbReference>
<dbReference type="SUPFAM" id="SSF48019">
    <property type="entry name" value="post-AAA+ oligomerization domain-like"/>
    <property type="match status" value="1"/>
</dbReference>
<evidence type="ECO:0000313" key="1">
    <source>
        <dbReference type="EMBL" id="KKQ75926.1"/>
    </source>
</evidence>
<dbReference type="EMBL" id="LBUZ01000001">
    <property type="protein sequence ID" value="KKQ75926.1"/>
    <property type="molecule type" value="Genomic_DNA"/>
</dbReference>
<sequence>MKITLICGTHITASRERFQKILDGIHKREWEVVHLTSNSSITESLRGTSLFEQNKVFVCEDLKILDEKTLKFLEKKVKDLDSNLLLYSKNAVPVKLNNFVKKYGKIEVFDLPKTIFTFLDSLYPGNSRNSIKLFLEVLKTEPVEFVFSLIAGLYRDLYWAKNDPDSMSTSPWRIGKLKNQASRYSNTILIYIITVLADLDIKVKTSQADLSQSLDLFIIKELK</sequence>
<evidence type="ECO:0000313" key="2">
    <source>
        <dbReference type="Proteomes" id="UP000034181"/>
    </source>
</evidence>
<dbReference type="Proteomes" id="UP000034181">
    <property type="component" value="Unassembled WGS sequence"/>
</dbReference>
<evidence type="ECO:0008006" key="3">
    <source>
        <dbReference type="Google" id="ProtNLM"/>
    </source>
</evidence>
<gene>
    <name evidence="1" type="ORF">US96_C0001G0002</name>
</gene>
<protein>
    <recommendedName>
        <fullName evidence="3">DNA polymerase III delta N-terminal domain-containing protein</fullName>
    </recommendedName>
</protein>
<comment type="caution">
    <text evidence="1">The sequence shown here is derived from an EMBL/GenBank/DDBJ whole genome shotgun (WGS) entry which is preliminary data.</text>
</comment>
<dbReference type="InterPro" id="IPR008921">
    <property type="entry name" value="DNA_pol3_clamp-load_cplx_C"/>
</dbReference>
<dbReference type="Gene3D" id="1.20.272.10">
    <property type="match status" value="1"/>
</dbReference>
<organism evidence="1 2">
    <name type="scientific">Candidatus Woesebacteria bacterium GW2011_GWB1_38_5b</name>
    <dbReference type="NCBI Taxonomy" id="1618569"/>
    <lineage>
        <taxon>Bacteria</taxon>
        <taxon>Candidatus Woeseibacteriota</taxon>
    </lineage>
</organism>
<proteinExistence type="predicted"/>
<accession>A0A0G0NFN3</accession>
<dbReference type="AlphaFoldDB" id="A0A0G0NFN3"/>